<keyword evidence="2" id="KW-1185">Reference proteome</keyword>
<dbReference type="GO" id="GO:0030544">
    <property type="term" value="F:Hsp70 protein binding"/>
    <property type="evidence" value="ECO:0007669"/>
    <property type="project" value="TreeGrafter"/>
</dbReference>
<dbReference type="AlphaFoldDB" id="A0A8S3V613"/>
<dbReference type="EMBL" id="CAJPWZ010003139">
    <property type="protein sequence ID" value="CAG2253102.1"/>
    <property type="molecule type" value="Genomic_DNA"/>
</dbReference>
<sequence>MLMMHALDNSSGKMSDMLKEHRCIPTTPNRLFRRPSELIDRKGELKGLFKDEDERFVIDDENMFCKNSRLKTLNKLGMATTTLSDELLIDRAVSIQSLAAICSHCGLDRCTQFVQYLNRELPSIQKKSDLFRKLQSIQFLPIKVKSNDWLLSWGGDKVSREQDLKGVKYICNTKNHK</sequence>
<reference evidence="1" key="1">
    <citation type="submission" date="2021-03" db="EMBL/GenBank/DDBJ databases">
        <authorList>
            <person name="Bekaert M."/>
        </authorList>
    </citation>
    <scope>NUCLEOTIDE SEQUENCE</scope>
</reference>
<dbReference type="PANTHER" id="PTHR15600:SF42">
    <property type="entry name" value="SACSIN"/>
    <property type="match status" value="1"/>
</dbReference>
<gene>
    <name evidence="1" type="ORF">MEDL_64689</name>
</gene>
<comment type="caution">
    <text evidence="1">The sequence shown here is derived from an EMBL/GenBank/DDBJ whole genome shotgun (WGS) entry which is preliminary data.</text>
</comment>
<dbReference type="OrthoDB" id="8951023at2759"/>
<proteinExistence type="predicted"/>
<dbReference type="PANTHER" id="PTHR15600">
    <property type="entry name" value="SACSIN"/>
    <property type="match status" value="1"/>
</dbReference>
<evidence type="ECO:0000313" key="1">
    <source>
        <dbReference type="EMBL" id="CAG2253102.1"/>
    </source>
</evidence>
<accession>A0A8S3V613</accession>
<evidence type="ECO:0000313" key="2">
    <source>
        <dbReference type="Proteomes" id="UP000683360"/>
    </source>
</evidence>
<name>A0A8S3V613_MYTED</name>
<protein>
    <submittedName>
        <fullName evidence="1">Uncharacterized protein</fullName>
    </submittedName>
</protein>
<dbReference type="Proteomes" id="UP000683360">
    <property type="component" value="Unassembled WGS sequence"/>
</dbReference>
<dbReference type="InterPro" id="IPR052972">
    <property type="entry name" value="Sacsin_chaperone_reg"/>
</dbReference>
<organism evidence="1 2">
    <name type="scientific">Mytilus edulis</name>
    <name type="common">Blue mussel</name>
    <dbReference type="NCBI Taxonomy" id="6550"/>
    <lineage>
        <taxon>Eukaryota</taxon>
        <taxon>Metazoa</taxon>
        <taxon>Spiralia</taxon>
        <taxon>Lophotrochozoa</taxon>
        <taxon>Mollusca</taxon>
        <taxon>Bivalvia</taxon>
        <taxon>Autobranchia</taxon>
        <taxon>Pteriomorphia</taxon>
        <taxon>Mytilida</taxon>
        <taxon>Mytiloidea</taxon>
        <taxon>Mytilidae</taxon>
        <taxon>Mytilinae</taxon>
        <taxon>Mytilus</taxon>
    </lineage>
</organism>